<dbReference type="RefSeq" id="WP_231648944.1">
    <property type="nucleotide sequence ID" value="NZ_CAJPMS010000062.1"/>
</dbReference>
<keyword evidence="4" id="KW-0788">Thiol protease</keyword>
<reference evidence="8 9" key="1">
    <citation type="submission" date="2014-03" db="EMBL/GenBank/DDBJ databases">
        <title>Genomics of Bifidobacteria.</title>
        <authorList>
            <person name="Ventura M."/>
            <person name="Milani C."/>
            <person name="Lugli G.A."/>
        </authorList>
    </citation>
    <scope>NUCLEOTIDE SEQUENCE [LARGE SCALE GENOMIC DNA]</scope>
    <source>
        <strain evidence="8 9">LMG 21589</strain>
    </source>
</reference>
<comment type="similarity">
    <text evidence="1">Belongs to the peptidase C40 family.</text>
</comment>
<feature type="region of interest" description="Disordered" evidence="5">
    <location>
        <begin position="60"/>
        <end position="81"/>
    </location>
</feature>
<dbReference type="Pfam" id="PF00877">
    <property type="entry name" value="NLPC_P60"/>
    <property type="match status" value="1"/>
</dbReference>
<dbReference type="GeneID" id="85165141"/>
<evidence type="ECO:0000256" key="5">
    <source>
        <dbReference type="SAM" id="MobiDB-lite"/>
    </source>
</evidence>
<dbReference type="SUPFAM" id="SSF54001">
    <property type="entry name" value="Cysteine proteinases"/>
    <property type="match status" value="1"/>
</dbReference>
<dbReference type="eggNOG" id="COG0791">
    <property type="taxonomic scope" value="Bacteria"/>
</dbReference>
<dbReference type="Gene3D" id="3.90.1720.10">
    <property type="entry name" value="endopeptidase domain like (from Nostoc punctiforme)"/>
    <property type="match status" value="1"/>
</dbReference>
<evidence type="ECO:0000259" key="7">
    <source>
        <dbReference type="PROSITE" id="PS51935"/>
    </source>
</evidence>
<proteinExistence type="inferred from homology"/>
<evidence type="ECO:0000256" key="1">
    <source>
        <dbReference type="ARBA" id="ARBA00007074"/>
    </source>
</evidence>
<keyword evidence="2" id="KW-0645">Protease</keyword>
<keyword evidence="6" id="KW-0732">Signal</keyword>
<feature type="domain" description="NlpC/P60" evidence="7">
    <location>
        <begin position="106"/>
        <end position="245"/>
    </location>
</feature>
<sequence>MLTTIVTALCVSVVAVPSANADINGTESTTSAVTSSRSFPSVVSARKDLFAEHASTAVEENTDWGGVENLDVPQTKSQAERDQEAAEAAAAQARAKAEQEQAQALAQAQSQAASRSQQRASVQQRYTVDDSSVSGSAGSMVNAAYALIGQHMDCTALVSAALAAAGINFHGYPEEYASVGQQVTDGTLKPGDILIYRYTGGWNGGAHWDHVALYVGGGKAIHGGWNGSTVAIAGTLNPDMVVRVF</sequence>
<keyword evidence="3" id="KW-0378">Hydrolase</keyword>
<evidence type="ECO:0000256" key="3">
    <source>
        <dbReference type="ARBA" id="ARBA00022801"/>
    </source>
</evidence>
<name>A0A087DK81_9BIFI</name>
<evidence type="ECO:0000256" key="4">
    <source>
        <dbReference type="ARBA" id="ARBA00022807"/>
    </source>
</evidence>
<organism evidence="8 9">
    <name type="scientific">Bifidobacterium scardovii</name>
    <dbReference type="NCBI Taxonomy" id="158787"/>
    <lineage>
        <taxon>Bacteria</taxon>
        <taxon>Bacillati</taxon>
        <taxon>Actinomycetota</taxon>
        <taxon>Actinomycetes</taxon>
        <taxon>Bifidobacteriales</taxon>
        <taxon>Bifidobacteriaceae</taxon>
        <taxon>Bifidobacterium</taxon>
    </lineage>
</organism>
<dbReference type="PANTHER" id="PTHR47053:SF1">
    <property type="entry name" value="MUREIN DD-ENDOPEPTIDASE MEPH-RELATED"/>
    <property type="match status" value="1"/>
</dbReference>
<dbReference type="InterPro" id="IPR038765">
    <property type="entry name" value="Papain-like_cys_pep_sf"/>
</dbReference>
<evidence type="ECO:0000256" key="6">
    <source>
        <dbReference type="SAM" id="SignalP"/>
    </source>
</evidence>
<dbReference type="AlphaFoldDB" id="A0A087DK81"/>
<dbReference type="InterPro" id="IPR051202">
    <property type="entry name" value="Peptidase_C40"/>
</dbReference>
<dbReference type="STRING" id="158787.BSCA_1228"/>
<dbReference type="PROSITE" id="PS51935">
    <property type="entry name" value="NLPC_P60"/>
    <property type="match status" value="1"/>
</dbReference>
<dbReference type="GO" id="GO:0006508">
    <property type="term" value="P:proteolysis"/>
    <property type="evidence" value="ECO:0007669"/>
    <property type="project" value="UniProtKB-KW"/>
</dbReference>
<protein>
    <submittedName>
        <fullName evidence="8">NLP/P60 protein</fullName>
    </submittedName>
</protein>
<dbReference type="EMBL" id="JGZO01000001">
    <property type="protein sequence ID" value="KFI95931.1"/>
    <property type="molecule type" value="Genomic_DNA"/>
</dbReference>
<keyword evidence="9" id="KW-1185">Reference proteome</keyword>
<dbReference type="Proteomes" id="UP000029033">
    <property type="component" value="Unassembled WGS sequence"/>
</dbReference>
<feature type="signal peptide" evidence="6">
    <location>
        <begin position="1"/>
        <end position="21"/>
    </location>
</feature>
<evidence type="ECO:0000256" key="2">
    <source>
        <dbReference type="ARBA" id="ARBA00022670"/>
    </source>
</evidence>
<dbReference type="InterPro" id="IPR000064">
    <property type="entry name" value="NLP_P60_dom"/>
</dbReference>
<feature type="chain" id="PRO_5001820214" evidence="6">
    <location>
        <begin position="22"/>
        <end position="245"/>
    </location>
</feature>
<gene>
    <name evidence="8" type="ORF">BSCA_1228</name>
</gene>
<feature type="region of interest" description="Disordered" evidence="5">
    <location>
        <begin position="106"/>
        <end position="134"/>
    </location>
</feature>
<dbReference type="GO" id="GO:0008234">
    <property type="term" value="F:cysteine-type peptidase activity"/>
    <property type="evidence" value="ECO:0007669"/>
    <property type="project" value="UniProtKB-KW"/>
</dbReference>
<evidence type="ECO:0000313" key="8">
    <source>
        <dbReference type="EMBL" id="KFI95931.1"/>
    </source>
</evidence>
<dbReference type="PANTHER" id="PTHR47053">
    <property type="entry name" value="MUREIN DD-ENDOPEPTIDASE MEPH-RELATED"/>
    <property type="match status" value="1"/>
</dbReference>
<evidence type="ECO:0000313" key="9">
    <source>
        <dbReference type="Proteomes" id="UP000029033"/>
    </source>
</evidence>
<comment type="caution">
    <text evidence="8">The sequence shown here is derived from an EMBL/GenBank/DDBJ whole genome shotgun (WGS) entry which is preliminary data.</text>
</comment>
<accession>A0A087DK81</accession>